<name>A0A0A0F107_9GAMM</name>
<sequence>MRNPHGVEAGRSEAAACVRTRHVAQHSALSGHLGRFCEVEFELGFVSRRQQHSAFYAGWLPGAPEAGRLAAHALPSR</sequence>
<evidence type="ECO:0000313" key="2">
    <source>
        <dbReference type="Proteomes" id="UP000029998"/>
    </source>
</evidence>
<gene>
    <name evidence="1" type="ORF">N800_08610</name>
</gene>
<proteinExistence type="predicted"/>
<comment type="caution">
    <text evidence="1">The sequence shown here is derived from an EMBL/GenBank/DDBJ whole genome shotgun (WGS) entry which is preliminary data.</text>
</comment>
<organism evidence="1 2">
    <name type="scientific">Lysobacter daejeonensis GH1-9</name>
    <dbReference type="NCBI Taxonomy" id="1385517"/>
    <lineage>
        <taxon>Bacteria</taxon>
        <taxon>Pseudomonadati</taxon>
        <taxon>Pseudomonadota</taxon>
        <taxon>Gammaproteobacteria</taxon>
        <taxon>Lysobacterales</taxon>
        <taxon>Lysobacteraceae</taxon>
        <taxon>Aerolutibacter</taxon>
    </lineage>
</organism>
<reference evidence="1 2" key="1">
    <citation type="submission" date="2013-08" db="EMBL/GenBank/DDBJ databases">
        <title>Genome sequencing of Lysobacter.</title>
        <authorList>
            <person name="Zhang S."/>
            <person name="Wang G."/>
        </authorList>
    </citation>
    <scope>NUCLEOTIDE SEQUENCE [LARGE SCALE GENOMIC DNA]</scope>
    <source>
        <strain evidence="1 2">GH1-9</strain>
    </source>
</reference>
<dbReference type="Proteomes" id="UP000029998">
    <property type="component" value="Unassembled WGS sequence"/>
</dbReference>
<dbReference type="EMBL" id="AVPU01000001">
    <property type="protein sequence ID" value="KGM56255.1"/>
    <property type="molecule type" value="Genomic_DNA"/>
</dbReference>
<evidence type="ECO:0000313" key="1">
    <source>
        <dbReference type="EMBL" id="KGM56255.1"/>
    </source>
</evidence>
<protein>
    <submittedName>
        <fullName evidence="1">Uncharacterized protein</fullName>
    </submittedName>
</protein>
<dbReference type="AlphaFoldDB" id="A0A0A0F107"/>
<keyword evidence="2" id="KW-1185">Reference proteome</keyword>
<accession>A0A0A0F107</accession>